<dbReference type="EC" id="3.6.3.28" evidence="6"/>
<dbReference type="InterPro" id="IPR017871">
    <property type="entry name" value="ABC_transporter-like_CS"/>
</dbReference>
<gene>
    <name evidence="6" type="ordered locus">Thicy_0669</name>
</gene>
<dbReference type="Proteomes" id="UP000009232">
    <property type="component" value="Chromosome"/>
</dbReference>
<feature type="domain" description="ABC transporter" evidence="5">
    <location>
        <begin position="10"/>
        <end position="241"/>
    </location>
</feature>
<sequence>MSTHTNTTLITLEDFGVTLNQKTILQPMSLELSSQQKIAIIGPNGAGKSTLLKAIMGLIPSQGSAKFWGQQLEKNQQRIAYVPQREEVDWNFPINTYDLVLMGRQGHLRFWQRPSKQDHALVAENIERVGLTHLIKEPINHLSGGQKQRLFIARALCQQADLLLMDEPFAGVDQTSETIIFKLFDELIAQGKTLICVHHDLARIPAHFDWVVQLNQGLISSGTVSDSFTSANLSKTFPNFWPRFTQPHEPSTP</sequence>
<evidence type="ECO:0000256" key="1">
    <source>
        <dbReference type="ARBA" id="ARBA00005417"/>
    </source>
</evidence>
<evidence type="ECO:0000256" key="3">
    <source>
        <dbReference type="ARBA" id="ARBA00022741"/>
    </source>
</evidence>
<dbReference type="KEGG" id="tcy:Thicy_0669"/>
<dbReference type="RefSeq" id="WP_013835220.1">
    <property type="nucleotide sequence ID" value="NC_015581.1"/>
</dbReference>
<keyword evidence="7" id="KW-1185">Reference proteome</keyword>
<dbReference type="InterPro" id="IPR050153">
    <property type="entry name" value="Metal_Ion_Import_ABC"/>
</dbReference>
<reference evidence="6 7" key="1">
    <citation type="submission" date="2011-05" db="EMBL/GenBank/DDBJ databases">
        <title>Complete sequence of Thioalkalimicrobium cyclicum ALM1.</title>
        <authorList>
            <consortium name="US DOE Joint Genome Institute"/>
            <person name="Lucas S."/>
            <person name="Han J."/>
            <person name="Lapidus A."/>
            <person name="Cheng J.-F."/>
            <person name="Goodwin L."/>
            <person name="Pitluck S."/>
            <person name="Peters L."/>
            <person name="Mikhailova N."/>
            <person name="Davenport K."/>
            <person name="Han C."/>
            <person name="Tapia R."/>
            <person name="Land M."/>
            <person name="Hauser L."/>
            <person name="Kyrpides N."/>
            <person name="Ivanova N."/>
            <person name="Pagani I."/>
            <person name="Kappler U."/>
            <person name="Woyke T."/>
        </authorList>
    </citation>
    <scope>NUCLEOTIDE SEQUENCE [LARGE SCALE GENOMIC DNA]</scope>
    <source>
        <strain evidence="7">DSM 14477 / JCM 11371 / ALM1</strain>
    </source>
</reference>
<dbReference type="InterPro" id="IPR003593">
    <property type="entry name" value="AAA+_ATPase"/>
</dbReference>
<dbReference type="Pfam" id="PF00005">
    <property type="entry name" value="ABC_tran"/>
    <property type="match status" value="1"/>
</dbReference>
<dbReference type="PROSITE" id="PS00211">
    <property type="entry name" value="ABC_TRANSPORTER_1"/>
    <property type="match status" value="1"/>
</dbReference>
<dbReference type="AlphaFoldDB" id="F6DC55"/>
<keyword evidence="3" id="KW-0547">Nucleotide-binding</keyword>
<dbReference type="GO" id="GO:0005524">
    <property type="term" value="F:ATP binding"/>
    <property type="evidence" value="ECO:0007669"/>
    <property type="project" value="UniProtKB-KW"/>
</dbReference>
<evidence type="ECO:0000256" key="2">
    <source>
        <dbReference type="ARBA" id="ARBA00022448"/>
    </source>
</evidence>
<keyword evidence="4" id="KW-0067">ATP-binding</keyword>
<protein>
    <submittedName>
        <fullName evidence="6">Phosphonate-transporting ATPase</fullName>
        <ecNumber evidence="6">3.6.3.28</ecNumber>
    </submittedName>
</protein>
<evidence type="ECO:0000259" key="5">
    <source>
        <dbReference type="PROSITE" id="PS50893"/>
    </source>
</evidence>
<dbReference type="CDD" id="cd03235">
    <property type="entry name" value="ABC_Metallic_Cations"/>
    <property type="match status" value="1"/>
</dbReference>
<comment type="similarity">
    <text evidence="1">Belongs to the ABC transporter superfamily.</text>
</comment>
<dbReference type="InterPro" id="IPR027417">
    <property type="entry name" value="P-loop_NTPase"/>
</dbReference>
<dbReference type="EMBL" id="CP002776">
    <property type="protein sequence ID" value="AEG31441.1"/>
    <property type="molecule type" value="Genomic_DNA"/>
</dbReference>
<dbReference type="SMART" id="SM00382">
    <property type="entry name" value="AAA"/>
    <property type="match status" value="1"/>
</dbReference>
<evidence type="ECO:0000313" key="6">
    <source>
        <dbReference type="EMBL" id="AEG31441.1"/>
    </source>
</evidence>
<dbReference type="GO" id="GO:0016887">
    <property type="term" value="F:ATP hydrolysis activity"/>
    <property type="evidence" value="ECO:0007669"/>
    <property type="project" value="InterPro"/>
</dbReference>
<dbReference type="PANTHER" id="PTHR42734:SF5">
    <property type="entry name" value="IRON TRANSPORT SYSTEM ATP-BINDING PROTEIN HI_0361-RELATED"/>
    <property type="match status" value="1"/>
</dbReference>
<name>F6DC55_THICA</name>
<dbReference type="Gene3D" id="3.40.50.300">
    <property type="entry name" value="P-loop containing nucleotide triphosphate hydrolases"/>
    <property type="match status" value="1"/>
</dbReference>
<organism evidence="6 7">
    <name type="scientific">Thiomicrospira cyclica (strain DSM 14477 / JCM 11371 / ALM1)</name>
    <name type="common">Thioalkalimicrobium cyclicum</name>
    <dbReference type="NCBI Taxonomy" id="717773"/>
    <lineage>
        <taxon>Bacteria</taxon>
        <taxon>Pseudomonadati</taxon>
        <taxon>Pseudomonadota</taxon>
        <taxon>Gammaproteobacteria</taxon>
        <taxon>Thiotrichales</taxon>
        <taxon>Piscirickettsiaceae</taxon>
        <taxon>Thiomicrospira</taxon>
    </lineage>
</organism>
<keyword evidence="2" id="KW-0813">Transport</keyword>
<dbReference type="SUPFAM" id="SSF52540">
    <property type="entry name" value="P-loop containing nucleoside triphosphate hydrolases"/>
    <property type="match status" value="1"/>
</dbReference>
<dbReference type="OrthoDB" id="6461291at2"/>
<evidence type="ECO:0000313" key="7">
    <source>
        <dbReference type="Proteomes" id="UP000009232"/>
    </source>
</evidence>
<dbReference type="eggNOG" id="COG1121">
    <property type="taxonomic scope" value="Bacteria"/>
</dbReference>
<dbReference type="HOGENOM" id="CLU_000604_1_11_6"/>
<dbReference type="PROSITE" id="PS50893">
    <property type="entry name" value="ABC_TRANSPORTER_2"/>
    <property type="match status" value="1"/>
</dbReference>
<accession>F6DC55</accession>
<dbReference type="STRING" id="717773.Thicy_0669"/>
<keyword evidence="6" id="KW-0378">Hydrolase</keyword>
<proteinExistence type="inferred from homology"/>
<evidence type="ECO:0000256" key="4">
    <source>
        <dbReference type="ARBA" id="ARBA00022840"/>
    </source>
</evidence>
<dbReference type="InterPro" id="IPR003439">
    <property type="entry name" value="ABC_transporter-like_ATP-bd"/>
</dbReference>
<dbReference type="PANTHER" id="PTHR42734">
    <property type="entry name" value="METAL TRANSPORT SYSTEM ATP-BINDING PROTEIN TM_0124-RELATED"/>
    <property type="match status" value="1"/>
</dbReference>